<name>A0A158QRZ1_MESCO</name>
<dbReference type="SUPFAM" id="SSF47050">
    <property type="entry name" value="VHP, Villin headpiece domain"/>
    <property type="match status" value="1"/>
</dbReference>
<evidence type="ECO:0000259" key="3">
    <source>
        <dbReference type="PROSITE" id="PS51089"/>
    </source>
</evidence>
<dbReference type="GO" id="GO:0051015">
    <property type="term" value="F:actin filament binding"/>
    <property type="evidence" value="ECO:0007669"/>
    <property type="project" value="InterPro"/>
</dbReference>
<dbReference type="PANTHER" id="PTHR11977">
    <property type="entry name" value="VILLIN"/>
    <property type="match status" value="1"/>
</dbReference>
<dbReference type="Pfam" id="PF00626">
    <property type="entry name" value="Gelsolin"/>
    <property type="match status" value="2"/>
</dbReference>
<evidence type="ECO:0000313" key="4">
    <source>
        <dbReference type="EMBL" id="VDD74030.1"/>
    </source>
</evidence>
<organism evidence="4 5">
    <name type="scientific">Mesocestoides corti</name>
    <name type="common">Flatworm</name>
    <dbReference type="NCBI Taxonomy" id="53468"/>
    <lineage>
        <taxon>Eukaryota</taxon>
        <taxon>Metazoa</taxon>
        <taxon>Spiralia</taxon>
        <taxon>Lophotrochozoa</taxon>
        <taxon>Platyhelminthes</taxon>
        <taxon>Cestoda</taxon>
        <taxon>Eucestoda</taxon>
        <taxon>Cyclophyllidea</taxon>
        <taxon>Mesocestoididae</taxon>
        <taxon>Mesocestoides</taxon>
    </lineage>
</organism>
<feature type="region of interest" description="Disordered" evidence="2">
    <location>
        <begin position="105"/>
        <end position="128"/>
    </location>
</feature>
<feature type="region of interest" description="Disordered" evidence="2">
    <location>
        <begin position="1133"/>
        <end position="1203"/>
    </location>
</feature>
<evidence type="ECO:0000256" key="1">
    <source>
        <dbReference type="ARBA" id="ARBA00008418"/>
    </source>
</evidence>
<feature type="domain" description="HP" evidence="3">
    <location>
        <begin position="1278"/>
        <end position="1379"/>
    </location>
</feature>
<dbReference type="GO" id="GO:0008154">
    <property type="term" value="P:actin polymerization or depolymerization"/>
    <property type="evidence" value="ECO:0007669"/>
    <property type="project" value="TreeGrafter"/>
</dbReference>
<dbReference type="SUPFAM" id="SSF55753">
    <property type="entry name" value="Actin depolymerizing proteins"/>
    <property type="match status" value="4"/>
</dbReference>
<feature type="region of interest" description="Disordered" evidence="2">
    <location>
        <begin position="289"/>
        <end position="310"/>
    </location>
</feature>
<feature type="compositionally biased region" description="Basic and acidic residues" evidence="2">
    <location>
        <begin position="108"/>
        <end position="120"/>
    </location>
</feature>
<evidence type="ECO:0000256" key="2">
    <source>
        <dbReference type="SAM" id="MobiDB-lite"/>
    </source>
</evidence>
<dbReference type="Gene3D" id="3.40.20.10">
    <property type="entry name" value="Severin"/>
    <property type="match status" value="4"/>
</dbReference>
<dbReference type="PROSITE" id="PS51089">
    <property type="entry name" value="HP"/>
    <property type="match status" value="1"/>
</dbReference>
<sequence length="1379" mass="153823">MDTDENDGGEKRISVAEMLKSIEATNTRATEGEIMQFPTNAAVRRRLKYRLADRTWRLSQQHCRALPADFDSPPNLLRSQSCTQIDSEDSLKMMPISERIAQIQENSEQWKRRNQARGESESTPNKSVYQIQNDLAASQEQWRKRVAAPDCGKGPEQVVLRRNLCRQTPRCHTFHEFSDNPKFFTPTLQDNENNPDFAIVKKVWQNTTSTICTLLLFGGNSVVTKIPLFYLRFVTSTQTVPVAKINEHFVDEFFGSRPLNAIDLQTLPSQSSLSNVEFPKTNLGVAPFKRPLGPASRPSSKSKNAVRRLNETSGLKDAYEEVQVRVPGDAEAVLSRNQFTPYQRLTGTSDALGLSSTPSNRPDMNAHLCESALAGLASVENFSTTKERLRVVAQEKQAPLAAFQRCLVPFKETMLLLVKGRRQVQTRLVAPTVASLNSGDSFLLILPHTASLYVWIGQHSNLIESNKVRDVAAWVSKTRDLGFSSGGRGPTVVTIEEGKPQGVSRADLEAFYAALETSLDKVNISPAGPQEEDLVFEAVVQHTNRVFEVLEDRLEPIPEFWGTPLRCSMLSSVKAFVFDFGSEVYLWTGNQISPKIRAAGIELVQQLYMEPYDYSMCNTNPLNPLEAIVCPKSGHSRPDWTLVAKVPERGETVLFKEKFIDWPEGSRFGHISRHHSAKAYIPKPSSTAPSTIEPLSADILFKEAFLEPPLPANLLSLDGRFVGRGCGEGVRPFDGIMRRFFVETSAGLKIWRIVEYEPRLVDEASFGQFYREETYVIRWPFRVYNSELPCFRIIFRSRNLFEVDGPEFHFPRLNLADRSFSVPGGREEALVKNSRSCNNPAVLRDQCAYFFWQGSASKVTQQGAAALLTVELDEEKGPQIRVVEGKEPPVFCSLFNGRMAIYDGKFHSQKPVTRLFLIRGERGPETHLWQVPASVASLRSRGVFLIVSADEKDSRCWLWVGSTVPKANITAARWLLDRFHNSCPPDLGHKILNVKEVNEIDTGSPHLQDCLATLNGGTTVHLPLSSAPQDVQRLVVWQLVYTLGQQLSSHRLSYSLEPDITTASDFGIAVSTYVESDSLFSSKLPIPNFPINLSDFYSTEQPGTFLPGVISLFLVVHGKDVVYLWHGWWPESSPGASPPRLVPSHSTETPVKMRRTPSKPFSPGPARPTSLPSEMLAFADPDSVPAPPLTPSSPRSPGGSASSPRFIAARLAALRTAQALAKRIGPATRAVAVYAGLEPDDFLCLFPPASRSTDGANYHLNNGKSNGQADAVSDLLDRLENMKFSLRELQQHPRPSEFDTTRLETYLTDEDFEASLLQLERCIEAKTLSPVAAHVLCHDRMVTGIEDTGKFAAFHMSRAAFSELPEWKRCNLKRNLNLF</sequence>
<dbReference type="InterPro" id="IPR003128">
    <property type="entry name" value="Villin_headpiece"/>
</dbReference>
<gene>
    <name evidence="4" type="ORF">MCOS_LOCUS33</name>
</gene>
<dbReference type="GO" id="GO:0005737">
    <property type="term" value="C:cytoplasm"/>
    <property type="evidence" value="ECO:0007669"/>
    <property type="project" value="TreeGrafter"/>
</dbReference>
<proteinExistence type="inferred from homology"/>
<keyword evidence="5" id="KW-1185">Reference proteome</keyword>
<feature type="compositionally biased region" description="Low complexity" evidence="2">
    <location>
        <begin position="1192"/>
        <end position="1203"/>
    </location>
</feature>
<dbReference type="InterPro" id="IPR029006">
    <property type="entry name" value="ADF-H/Gelsolin-like_dom_sf"/>
</dbReference>
<accession>A0A158QRZ1</accession>
<dbReference type="GO" id="GO:0005546">
    <property type="term" value="F:phosphatidylinositol-4,5-bisphosphate binding"/>
    <property type="evidence" value="ECO:0007669"/>
    <property type="project" value="TreeGrafter"/>
</dbReference>
<protein>
    <recommendedName>
        <fullName evidence="3">HP domain-containing protein</fullName>
    </recommendedName>
</protein>
<evidence type="ECO:0000313" key="5">
    <source>
        <dbReference type="Proteomes" id="UP000267029"/>
    </source>
</evidence>
<dbReference type="InterPro" id="IPR007123">
    <property type="entry name" value="Gelsolin-like_dom"/>
</dbReference>
<dbReference type="InterPro" id="IPR007122">
    <property type="entry name" value="Villin/Gelsolin"/>
</dbReference>
<dbReference type="PANTHER" id="PTHR11977:SF45">
    <property type="entry name" value="SUPERVILLIN"/>
    <property type="match status" value="1"/>
</dbReference>
<dbReference type="SMART" id="SM00262">
    <property type="entry name" value="GEL"/>
    <property type="match status" value="3"/>
</dbReference>
<dbReference type="GO" id="GO:0051014">
    <property type="term" value="P:actin filament severing"/>
    <property type="evidence" value="ECO:0007669"/>
    <property type="project" value="TreeGrafter"/>
</dbReference>
<dbReference type="Proteomes" id="UP000267029">
    <property type="component" value="Unassembled WGS sequence"/>
</dbReference>
<dbReference type="OrthoDB" id="28894at2759"/>
<dbReference type="EMBL" id="UXSR01000002">
    <property type="protein sequence ID" value="VDD74030.1"/>
    <property type="molecule type" value="Genomic_DNA"/>
</dbReference>
<dbReference type="SMART" id="SM00153">
    <property type="entry name" value="VHP"/>
    <property type="match status" value="1"/>
</dbReference>
<dbReference type="Gene3D" id="1.10.950.10">
    <property type="entry name" value="Villin headpiece domain"/>
    <property type="match status" value="1"/>
</dbReference>
<dbReference type="InterPro" id="IPR036886">
    <property type="entry name" value="Villin_headpiece_dom_sf"/>
</dbReference>
<comment type="similarity">
    <text evidence="1">Belongs to the villin/gelsolin family.</text>
</comment>
<dbReference type="GO" id="GO:0051016">
    <property type="term" value="P:barbed-end actin filament capping"/>
    <property type="evidence" value="ECO:0007669"/>
    <property type="project" value="TreeGrafter"/>
</dbReference>
<reference evidence="4 5" key="1">
    <citation type="submission" date="2018-10" db="EMBL/GenBank/DDBJ databases">
        <authorList>
            <consortium name="Pathogen Informatics"/>
        </authorList>
    </citation>
    <scope>NUCLEOTIDE SEQUENCE [LARGE SCALE GENOMIC DNA]</scope>
</reference>
<dbReference type="Pfam" id="PF02209">
    <property type="entry name" value="VHP"/>
    <property type="match status" value="1"/>
</dbReference>
<dbReference type="GO" id="GO:0015629">
    <property type="term" value="C:actin cytoskeleton"/>
    <property type="evidence" value="ECO:0007669"/>
    <property type="project" value="TreeGrafter"/>
</dbReference>